<keyword evidence="1" id="KW-0808">Transferase</keyword>
<keyword evidence="2" id="KW-0548">Nucleotidyltransferase</keyword>
<dbReference type="InterPro" id="IPR043502">
    <property type="entry name" value="DNA/RNA_pol_sf"/>
</dbReference>
<dbReference type="OrthoDB" id="1738821at2759"/>
<evidence type="ECO:0000256" key="5">
    <source>
        <dbReference type="ARBA" id="ARBA00022801"/>
    </source>
</evidence>
<evidence type="ECO:0000259" key="7">
    <source>
        <dbReference type="PROSITE" id="PS50879"/>
    </source>
</evidence>
<dbReference type="InterPro" id="IPR012337">
    <property type="entry name" value="RNaseH-like_sf"/>
</dbReference>
<dbReference type="SUPFAM" id="SSF56672">
    <property type="entry name" value="DNA/RNA polymerases"/>
    <property type="match status" value="1"/>
</dbReference>
<reference evidence="9" key="1">
    <citation type="submission" date="2025-08" db="UniProtKB">
        <authorList>
            <consortium name="RefSeq"/>
        </authorList>
    </citation>
    <scope>IDENTIFICATION</scope>
    <source>
        <tissue evidence="9">Leaf</tissue>
    </source>
</reference>
<organism evidence="8 9">
    <name type="scientific">Vigna radiata var. radiata</name>
    <name type="common">Mung bean</name>
    <name type="synonym">Phaseolus aureus</name>
    <dbReference type="NCBI Taxonomy" id="3916"/>
    <lineage>
        <taxon>Eukaryota</taxon>
        <taxon>Viridiplantae</taxon>
        <taxon>Streptophyta</taxon>
        <taxon>Embryophyta</taxon>
        <taxon>Tracheophyta</taxon>
        <taxon>Spermatophyta</taxon>
        <taxon>Magnoliopsida</taxon>
        <taxon>eudicotyledons</taxon>
        <taxon>Gunneridae</taxon>
        <taxon>Pentapetalae</taxon>
        <taxon>rosids</taxon>
        <taxon>fabids</taxon>
        <taxon>Fabales</taxon>
        <taxon>Fabaceae</taxon>
        <taxon>Papilionoideae</taxon>
        <taxon>50 kb inversion clade</taxon>
        <taxon>NPAAA clade</taxon>
        <taxon>indigoferoid/millettioid clade</taxon>
        <taxon>Phaseoleae</taxon>
        <taxon>Vigna</taxon>
    </lineage>
</organism>
<evidence type="ECO:0000256" key="6">
    <source>
        <dbReference type="ARBA" id="ARBA00022918"/>
    </source>
</evidence>
<dbReference type="CDD" id="cd09279">
    <property type="entry name" value="RNase_HI_like"/>
    <property type="match status" value="1"/>
</dbReference>
<gene>
    <name evidence="9" type="primary">LOC106779014</name>
</gene>
<accession>A0A1S3VVX0</accession>
<name>A0A1S3VVX0_VIGRR</name>
<dbReference type="Proteomes" id="UP000087766">
    <property type="component" value="Unplaced"/>
</dbReference>
<dbReference type="Gene3D" id="3.30.420.10">
    <property type="entry name" value="Ribonuclease H-like superfamily/Ribonuclease H"/>
    <property type="match status" value="2"/>
</dbReference>
<dbReference type="Pfam" id="PF17921">
    <property type="entry name" value="Integrase_H2C2"/>
    <property type="match status" value="1"/>
</dbReference>
<dbReference type="Gene3D" id="1.10.340.70">
    <property type="match status" value="1"/>
</dbReference>
<evidence type="ECO:0000256" key="3">
    <source>
        <dbReference type="ARBA" id="ARBA00022722"/>
    </source>
</evidence>
<dbReference type="GeneID" id="106779014"/>
<sequence length="449" mass="50340">MNRPLPNADLQVYLGVSNEVISATLVQHALEPRLIFFVSRVLQPAETRYQQVEKVALVLLHSARRLRPYFQSHQVVVKIDYPISKILRKLDIVGRMVGWAVELSEFGLRYEPRGSIKGQHLADFALELLDTQLTNRWTLYVDGAAGQAGVGVGVVLEGPSGFLIEQSLIFKFRASNNQAEYEVLIAGLALASDMGAQSLTCNTDSQLVMGQMTEEFQVKDDQLLRYFHKANALAKEFHLFTIKHIPRGENSRADMLSKLSSGKEKGQLTTIIKQVLNESFVECMALDTPTNNDWRDEILKMMATQDAGRFLKPADAQKIARYVTVGNDLYQRGFSIPLLKCISPEQAAYIMDELYNGVCGLHTGARALKARALKAGYYWATMEEDAKAFTSRCERCQAHANIPHAPPTELRTLVSPWPFAKWGMDIVGPFPPGRVQKKFILVAVDYFTK</sequence>
<evidence type="ECO:0000256" key="2">
    <source>
        <dbReference type="ARBA" id="ARBA00022695"/>
    </source>
</evidence>
<dbReference type="AlphaFoldDB" id="A0A1S3VVX0"/>
<dbReference type="InterPro" id="IPR002156">
    <property type="entry name" value="RNaseH_domain"/>
</dbReference>
<keyword evidence="8" id="KW-1185">Reference proteome</keyword>
<dbReference type="InterPro" id="IPR036397">
    <property type="entry name" value="RNaseH_sf"/>
</dbReference>
<dbReference type="Pfam" id="PF17917">
    <property type="entry name" value="RT_RNaseH"/>
    <property type="match status" value="1"/>
</dbReference>
<dbReference type="GO" id="GO:0003676">
    <property type="term" value="F:nucleic acid binding"/>
    <property type="evidence" value="ECO:0007669"/>
    <property type="project" value="InterPro"/>
</dbReference>
<feature type="domain" description="RNase H type-1" evidence="7">
    <location>
        <begin position="133"/>
        <end position="262"/>
    </location>
</feature>
<evidence type="ECO:0000256" key="4">
    <source>
        <dbReference type="ARBA" id="ARBA00022759"/>
    </source>
</evidence>
<keyword evidence="4" id="KW-0255">Endonuclease</keyword>
<dbReference type="PANTHER" id="PTHR48475:SF2">
    <property type="entry name" value="RIBONUCLEASE H"/>
    <property type="match status" value="1"/>
</dbReference>
<dbReference type="KEGG" id="vra:106779014"/>
<keyword evidence="5" id="KW-0378">Hydrolase</keyword>
<dbReference type="PROSITE" id="PS50879">
    <property type="entry name" value="RNASE_H_1"/>
    <property type="match status" value="1"/>
</dbReference>
<protein>
    <submittedName>
        <fullName evidence="9">Uncharacterized protein LOC106779014</fullName>
    </submittedName>
</protein>
<proteinExistence type="predicted"/>
<dbReference type="InterPro" id="IPR041588">
    <property type="entry name" value="Integrase_H2C2"/>
</dbReference>
<dbReference type="InterPro" id="IPR041373">
    <property type="entry name" value="RT_RNaseH"/>
</dbReference>
<evidence type="ECO:0000313" key="9">
    <source>
        <dbReference type="RefSeq" id="XP_014522518.1"/>
    </source>
</evidence>
<keyword evidence="3" id="KW-0540">Nuclease</keyword>
<dbReference type="PANTHER" id="PTHR48475">
    <property type="entry name" value="RIBONUCLEASE H"/>
    <property type="match status" value="1"/>
</dbReference>
<dbReference type="RefSeq" id="XP_014522518.1">
    <property type="nucleotide sequence ID" value="XM_014667032.1"/>
</dbReference>
<dbReference type="Pfam" id="PF13456">
    <property type="entry name" value="RVT_3"/>
    <property type="match status" value="1"/>
</dbReference>
<evidence type="ECO:0000256" key="1">
    <source>
        <dbReference type="ARBA" id="ARBA00022679"/>
    </source>
</evidence>
<dbReference type="GO" id="GO:0003964">
    <property type="term" value="F:RNA-directed DNA polymerase activity"/>
    <property type="evidence" value="ECO:0007669"/>
    <property type="project" value="UniProtKB-KW"/>
</dbReference>
<dbReference type="GO" id="GO:0004523">
    <property type="term" value="F:RNA-DNA hybrid ribonuclease activity"/>
    <property type="evidence" value="ECO:0007669"/>
    <property type="project" value="InterPro"/>
</dbReference>
<evidence type="ECO:0000313" key="8">
    <source>
        <dbReference type="Proteomes" id="UP000087766"/>
    </source>
</evidence>
<keyword evidence="6" id="KW-0695">RNA-directed DNA polymerase</keyword>
<dbReference type="SUPFAM" id="SSF53098">
    <property type="entry name" value="Ribonuclease H-like"/>
    <property type="match status" value="1"/>
</dbReference>